<dbReference type="Proteomes" id="UP000270296">
    <property type="component" value="Unassembled WGS sequence"/>
</dbReference>
<dbReference type="GO" id="GO:0000027">
    <property type="term" value="P:ribosomal large subunit assembly"/>
    <property type="evidence" value="ECO:0007669"/>
    <property type="project" value="TreeGrafter"/>
</dbReference>
<evidence type="ECO:0000259" key="4">
    <source>
        <dbReference type="Pfam" id="PF17867"/>
    </source>
</evidence>
<dbReference type="InterPro" id="IPR011704">
    <property type="entry name" value="ATPase_dyneun-rel_AAA"/>
</dbReference>
<dbReference type="GO" id="GO:0005524">
    <property type="term" value="F:ATP binding"/>
    <property type="evidence" value="ECO:0007669"/>
    <property type="project" value="UniProtKB-KW"/>
</dbReference>
<sequence length="599" mass="68167">MQTAVQRMDSDTMAVRSSDSTYQDLHIIYRNSRTDEQKRRLLLLLGSLASKFGETDVQKVCRRFFKEQDINKLLGFIERTPDEVSTFADCIKCQILLLRHLSPCRVDGGNLTMHRVSAVVDDECEYVDEGFVQQLLTTATTLAKPLLIVGPVGSGKSAVVVKYARTNGRTTADTFSVIHFGENMDGKALFGYYHCTEVPGEFQWKFGLITEAMVNGKWLLLEDVDHAPSDVLGYLASVLETRAVKIAGRRTITASPDFQLFATARTDCGASRLNAEVSLVLRKFPMFLSLKSFTVTRMRKMILDKYPRLSKLTDCMLEIFHSLIDVTRSAHHRMISFRDLSKWCHRVSYFECFNDAVGIFQNAVDCLVAHMRDPQARLDHMMRVGVRMNMNKEQVTYYFEKYKPRVDADSNRITVGRVRIDCLRSMSVDTRSAVFAFSRPACTLLEQIALCTELDEPVLLVGDTGCGKTTTVQFLAEYVGRKLSVINMNQQSELTDLIGGYKPADLRASFMRLKQLFTVQFSKTFSTTKNERFLKHVQTCFVNAKWQELIGLIRYTASKAIEKNDSSASHWQLLLQEIPKYQTLVDRCREGVMFSYVEV</sequence>
<proteinExistence type="predicted"/>
<dbReference type="GO" id="GO:0016887">
    <property type="term" value="F:ATP hydrolysis activity"/>
    <property type="evidence" value="ECO:0007669"/>
    <property type="project" value="InterPro"/>
</dbReference>
<evidence type="ECO:0000313" key="7">
    <source>
        <dbReference type="WBParaSite" id="SBAD_0000528501-mRNA-1"/>
    </source>
</evidence>
<evidence type="ECO:0000313" key="6">
    <source>
        <dbReference type="Proteomes" id="UP000270296"/>
    </source>
</evidence>
<evidence type="ECO:0000313" key="5">
    <source>
        <dbReference type="EMBL" id="VDP06207.1"/>
    </source>
</evidence>
<dbReference type="GO" id="GO:0000055">
    <property type="term" value="P:ribosomal large subunit export from nucleus"/>
    <property type="evidence" value="ECO:0007669"/>
    <property type="project" value="TreeGrafter"/>
</dbReference>
<feature type="domain" description="ATPase dynein-related AAA" evidence="3">
    <location>
        <begin position="457"/>
        <end position="509"/>
    </location>
</feature>
<reference evidence="5 6" key="2">
    <citation type="submission" date="2018-11" db="EMBL/GenBank/DDBJ databases">
        <authorList>
            <consortium name="Pathogen Informatics"/>
        </authorList>
    </citation>
    <scope>NUCLEOTIDE SEQUENCE [LARGE SCALE GENOMIC DNA]</scope>
</reference>
<dbReference type="PANTHER" id="PTHR48103">
    <property type="entry name" value="MIDASIN-RELATED"/>
    <property type="match status" value="1"/>
</dbReference>
<protein>
    <submittedName>
        <fullName evidence="7">Midasin</fullName>
    </submittedName>
</protein>
<dbReference type="AlphaFoldDB" id="A0A183IN79"/>
<reference evidence="7" key="1">
    <citation type="submission" date="2016-06" db="UniProtKB">
        <authorList>
            <consortium name="WormBaseParasite"/>
        </authorList>
    </citation>
    <scope>IDENTIFICATION</scope>
</reference>
<evidence type="ECO:0000259" key="3">
    <source>
        <dbReference type="Pfam" id="PF07728"/>
    </source>
</evidence>
<name>A0A183IN79_9BILA</name>
<keyword evidence="1" id="KW-0547">Nucleotide-binding</keyword>
<dbReference type="SUPFAM" id="SSF52540">
    <property type="entry name" value="P-loop containing nucleoside triphosphate hydrolases"/>
    <property type="match status" value="2"/>
</dbReference>
<dbReference type="FunFam" id="3.40.50.300:FF:000582">
    <property type="entry name" value="Midasin"/>
    <property type="match status" value="1"/>
</dbReference>
<dbReference type="PANTHER" id="PTHR48103:SF2">
    <property type="entry name" value="MIDASIN"/>
    <property type="match status" value="1"/>
</dbReference>
<keyword evidence="6" id="KW-1185">Reference proteome</keyword>
<evidence type="ECO:0000256" key="2">
    <source>
        <dbReference type="ARBA" id="ARBA00022840"/>
    </source>
</evidence>
<dbReference type="OrthoDB" id="422220at2759"/>
<dbReference type="InterPro" id="IPR027417">
    <property type="entry name" value="P-loop_NTPase"/>
</dbReference>
<evidence type="ECO:0000256" key="1">
    <source>
        <dbReference type="ARBA" id="ARBA00022741"/>
    </source>
</evidence>
<dbReference type="Pfam" id="PF17867">
    <property type="entry name" value="AAA_lid_7"/>
    <property type="match status" value="1"/>
</dbReference>
<feature type="domain" description="Midasin AAA lid" evidence="4">
    <location>
        <begin position="299"/>
        <end position="378"/>
    </location>
</feature>
<dbReference type="EMBL" id="UZAM01008739">
    <property type="protein sequence ID" value="VDP06207.1"/>
    <property type="molecule type" value="Genomic_DNA"/>
</dbReference>
<dbReference type="GO" id="GO:0030687">
    <property type="term" value="C:preribosome, large subunit precursor"/>
    <property type="evidence" value="ECO:0007669"/>
    <property type="project" value="TreeGrafter"/>
</dbReference>
<dbReference type="InterPro" id="IPR040848">
    <property type="entry name" value="AAA_lid_7"/>
</dbReference>
<dbReference type="Pfam" id="PF07728">
    <property type="entry name" value="AAA_5"/>
    <property type="match status" value="2"/>
</dbReference>
<gene>
    <name evidence="5" type="ORF">SBAD_LOCUS5075</name>
</gene>
<feature type="domain" description="ATPase dynein-related AAA" evidence="3">
    <location>
        <begin position="145"/>
        <end position="266"/>
    </location>
</feature>
<dbReference type="Gene3D" id="3.40.50.300">
    <property type="entry name" value="P-loop containing nucleotide triphosphate hydrolases"/>
    <property type="match status" value="2"/>
</dbReference>
<dbReference type="WBParaSite" id="SBAD_0000528501-mRNA-1">
    <property type="protein sequence ID" value="SBAD_0000528501-mRNA-1"/>
    <property type="gene ID" value="SBAD_0000528501"/>
</dbReference>
<dbReference type="GO" id="GO:0005634">
    <property type="term" value="C:nucleus"/>
    <property type="evidence" value="ECO:0007669"/>
    <property type="project" value="TreeGrafter"/>
</dbReference>
<keyword evidence="2" id="KW-0067">ATP-binding</keyword>
<organism evidence="7">
    <name type="scientific">Soboliphyme baturini</name>
    <dbReference type="NCBI Taxonomy" id="241478"/>
    <lineage>
        <taxon>Eukaryota</taxon>
        <taxon>Metazoa</taxon>
        <taxon>Ecdysozoa</taxon>
        <taxon>Nematoda</taxon>
        <taxon>Enoplea</taxon>
        <taxon>Dorylaimia</taxon>
        <taxon>Dioctophymatida</taxon>
        <taxon>Dioctophymatoidea</taxon>
        <taxon>Soboliphymatidae</taxon>
        <taxon>Soboliphyme</taxon>
    </lineage>
</organism>
<accession>A0A183IN79</accession>